<dbReference type="Proteomes" id="UP000198828">
    <property type="component" value="Unassembled WGS sequence"/>
</dbReference>
<organism evidence="2 3">
    <name type="scientific">Tepidimicrobium xylanilyticum</name>
    <dbReference type="NCBI Taxonomy" id="1123352"/>
    <lineage>
        <taxon>Bacteria</taxon>
        <taxon>Bacillati</taxon>
        <taxon>Bacillota</taxon>
        <taxon>Tissierellia</taxon>
        <taxon>Tissierellales</taxon>
        <taxon>Tepidimicrobiaceae</taxon>
        <taxon>Tepidimicrobium</taxon>
    </lineage>
</organism>
<gene>
    <name evidence="2" type="ORF">SAMN05660923_01199</name>
</gene>
<name>A0A1H2W9U8_9FIRM</name>
<proteinExistence type="predicted"/>
<dbReference type="OrthoDB" id="2353630at2"/>
<dbReference type="AlphaFoldDB" id="A0A1H2W9U8"/>
<dbReference type="Pfam" id="PF13290">
    <property type="entry name" value="CHB_HEX_C_1"/>
    <property type="match status" value="1"/>
</dbReference>
<keyword evidence="3" id="KW-1185">Reference proteome</keyword>
<accession>A0A1H2W9U8</accession>
<dbReference type="InterPro" id="IPR059177">
    <property type="entry name" value="GH29D-like_dom"/>
</dbReference>
<reference evidence="2 3" key="1">
    <citation type="submission" date="2016-10" db="EMBL/GenBank/DDBJ databases">
        <authorList>
            <person name="de Groot N.N."/>
        </authorList>
    </citation>
    <scope>NUCLEOTIDE SEQUENCE [LARGE SCALE GENOMIC DNA]</scope>
    <source>
        <strain evidence="2 3">DSM 23310</strain>
    </source>
</reference>
<dbReference type="EMBL" id="FNNG01000004">
    <property type="protein sequence ID" value="SDW77236.1"/>
    <property type="molecule type" value="Genomic_DNA"/>
</dbReference>
<evidence type="ECO:0000313" key="2">
    <source>
        <dbReference type="EMBL" id="SDW77236.1"/>
    </source>
</evidence>
<sequence>MKNRAIISIMIILILLPCLPKPSYGKGQVMEIDALFGDFKLQVEGWYFPHKEIFIYDGELWVPMKEVAQALGMGYSYNSRNRTLKLDSHGKLNINATSIKPSVYQKGYEIQAMYRRIEDLNKKIREFQGRKTDSSSKWEGEIRNIKVGFSDINIFLDGKKIYLDRKPLLYKDDIYVSLVSLSPVLYITPEFVDNVVNIDGNGILVNKPEYGSIEKLINGRNSLSLKLEKELTELEKKRKIIMDVKIPYEKIDRLDDMEIYLNRHLGYIGELPVKIHLRKESDSWYYVDIEFETGYNFRWRELTRRDVEAYIWDIFVAITSLYDEEAKIQGHIENPYSSRYNYVEFNTQMKNIVFKFIDSRLDMTEKVDPQFIEDLLAKRLDRYNRVYFDYSARISGYDLELIVYPDTRSFMHNWSLNSKVSFLERIDSIIREYYPQLRINGVIEYPGRDSIEFLIHEGKIRSPYLERKTEEFLKKRYGSFTSGSFRIPMEYKLHQTNLNDYKLLVYMDFNINDERWNESVDRALDIFLHDVIAEVIALWDANVFLQAYDKNQYIVKEIVISQDVVQMVNADPFPGEVVKGSTVRLSTNTLGANIYYTLDGSAPSPSNRILYIDPIVINEDTIIRAYATKEGMNDSPISTFNYKVVEK</sequence>
<evidence type="ECO:0000259" key="1">
    <source>
        <dbReference type="Pfam" id="PF13290"/>
    </source>
</evidence>
<protein>
    <submittedName>
        <fullName evidence="2">Copper amine oxidase N-terminal domain-containing protein</fullName>
    </submittedName>
</protein>
<feature type="domain" description="GH29D-like beta-sandwich" evidence="1">
    <location>
        <begin position="574"/>
        <end position="639"/>
    </location>
</feature>
<dbReference type="RefSeq" id="WP_159428627.1">
    <property type="nucleotide sequence ID" value="NZ_FNNG01000004.1"/>
</dbReference>
<evidence type="ECO:0000313" key="3">
    <source>
        <dbReference type="Proteomes" id="UP000198828"/>
    </source>
</evidence>